<accession>W8F961</accession>
<evidence type="ECO:0000313" key="2">
    <source>
        <dbReference type="Proteomes" id="UP000019423"/>
    </source>
</evidence>
<gene>
    <name evidence="1" type="ORF">Hsw_2670</name>
</gene>
<evidence type="ECO:0000313" key="1">
    <source>
        <dbReference type="EMBL" id="AHJ98265.1"/>
    </source>
</evidence>
<dbReference type="Proteomes" id="UP000019423">
    <property type="component" value="Chromosome"/>
</dbReference>
<reference evidence="1 2" key="1">
    <citation type="submission" date="2014-01" db="EMBL/GenBank/DDBJ databases">
        <title>Complete genome sequence of ionizing-radiation resistance bacterium Hymenobacter swuensis DY53.</title>
        <authorList>
            <person name="Jung J.-H."/>
            <person name="Jeong S.-W."/>
            <person name="Joe M.-H."/>
            <person name="Cho y.-j."/>
            <person name="Kim M.-K."/>
            <person name="Lim S.-Y."/>
        </authorList>
    </citation>
    <scope>NUCLEOTIDE SEQUENCE [LARGE SCALE GENOMIC DNA]</scope>
    <source>
        <strain evidence="1 2">DY53</strain>
    </source>
</reference>
<dbReference type="HOGENOM" id="CLU_3026156_0_0_10"/>
<keyword evidence="2" id="KW-1185">Reference proteome</keyword>
<sequence>MYCTATRHREEEDIAIEALKTLFQEYPAYKVREVYGKTEQAPLLLFRAVSQEKQK</sequence>
<dbReference type="EMBL" id="CP007145">
    <property type="protein sequence ID" value="AHJ98265.1"/>
    <property type="molecule type" value="Genomic_DNA"/>
</dbReference>
<dbReference type="STRING" id="1227739.Hsw_2670"/>
<dbReference type="AlphaFoldDB" id="W8F961"/>
<protein>
    <submittedName>
        <fullName evidence="1">Uncharacterized protein</fullName>
    </submittedName>
</protein>
<dbReference type="KEGG" id="hsw:Hsw_2670"/>
<name>W8F961_9BACT</name>
<organism evidence="1 2">
    <name type="scientific">Hymenobacter swuensis DY53</name>
    <dbReference type="NCBI Taxonomy" id="1227739"/>
    <lineage>
        <taxon>Bacteria</taxon>
        <taxon>Pseudomonadati</taxon>
        <taxon>Bacteroidota</taxon>
        <taxon>Cytophagia</taxon>
        <taxon>Cytophagales</taxon>
        <taxon>Hymenobacteraceae</taxon>
        <taxon>Hymenobacter</taxon>
    </lineage>
</organism>
<proteinExistence type="predicted"/>